<dbReference type="EMBL" id="OV651825">
    <property type="protein sequence ID" value="CAH1102794.1"/>
    <property type="molecule type" value="Genomic_DNA"/>
</dbReference>
<evidence type="ECO:0000256" key="3">
    <source>
        <dbReference type="ARBA" id="ARBA00022525"/>
    </source>
</evidence>
<protein>
    <submittedName>
        <fullName evidence="4">Uncharacterized protein</fullName>
    </submittedName>
</protein>
<sequence>MCCGEEVMEKLRTENKDVKEACFKEITGKDKPEKSQHHRRPFDPFDCEKMEQKRNEMMCVHQCFGQKLKYIDEDGNVIPEEYTKFLKEKLSSAKYLEPVQDEIITGCLEDIQNVMDNNKSTGKCKPSGISSEFCLFKQIILNCPDDQMKDKDVCKKMQERLKQGKDFFPPPPNH</sequence>
<keyword evidence="3" id="KW-0964">Secreted</keyword>
<dbReference type="InterPro" id="IPR006170">
    <property type="entry name" value="PBP/GOBP"/>
</dbReference>
<dbReference type="InterPro" id="IPR052295">
    <property type="entry name" value="Odorant-binding_protein"/>
</dbReference>
<dbReference type="PANTHER" id="PTHR21066:SF17">
    <property type="entry name" value="AGAP011368-PA"/>
    <property type="match status" value="1"/>
</dbReference>
<dbReference type="PANTHER" id="PTHR21066">
    <property type="entry name" value="ODORANT-BINDING PROTEIN 59A-RELATED"/>
    <property type="match status" value="1"/>
</dbReference>
<evidence type="ECO:0000256" key="1">
    <source>
        <dbReference type="ARBA" id="ARBA00004613"/>
    </source>
</evidence>
<dbReference type="AlphaFoldDB" id="A0A9P0CIE3"/>
<keyword evidence="5" id="KW-1185">Reference proteome</keyword>
<evidence type="ECO:0000313" key="4">
    <source>
        <dbReference type="EMBL" id="CAH1102794.1"/>
    </source>
</evidence>
<gene>
    <name evidence="4" type="ORF">PSYICH_LOCUS3745</name>
</gene>
<dbReference type="OrthoDB" id="6622484at2759"/>
<reference evidence="4" key="1">
    <citation type="submission" date="2022-01" db="EMBL/GenBank/DDBJ databases">
        <authorList>
            <person name="King R."/>
        </authorList>
    </citation>
    <scope>NUCLEOTIDE SEQUENCE</scope>
</reference>
<comment type="subcellular location">
    <subcellularLocation>
        <location evidence="1">Secreted</location>
    </subcellularLocation>
</comment>
<dbReference type="InterPro" id="IPR036728">
    <property type="entry name" value="PBP_GOBP_sf"/>
</dbReference>
<dbReference type="Gene3D" id="1.10.238.270">
    <property type="match status" value="1"/>
</dbReference>
<dbReference type="GO" id="GO:0005549">
    <property type="term" value="F:odorant binding"/>
    <property type="evidence" value="ECO:0007669"/>
    <property type="project" value="InterPro"/>
</dbReference>
<evidence type="ECO:0000256" key="2">
    <source>
        <dbReference type="ARBA" id="ARBA00008098"/>
    </source>
</evidence>
<dbReference type="Proteomes" id="UP001153636">
    <property type="component" value="Chromosome 13"/>
</dbReference>
<organism evidence="4 5">
    <name type="scientific">Psylliodes chrysocephalus</name>
    <dbReference type="NCBI Taxonomy" id="3402493"/>
    <lineage>
        <taxon>Eukaryota</taxon>
        <taxon>Metazoa</taxon>
        <taxon>Ecdysozoa</taxon>
        <taxon>Arthropoda</taxon>
        <taxon>Hexapoda</taxon>
        <taxon>Insecta</taxon>
        <taxon>Pterygota</taxon>
        <taxon>Neoptera</taxon>
        <taxon>Endopterygota</taxon>
        <taxon>Coleoptera</taxon>
        <taxon>Polyphaga</taxon>
        <taxon>Cucujiformia</taxon>
        <taxon>Chrysomeloidea</taxon>
        <taxon>Chrysomelidae</taxon>
        <taxon>Galerucinae</taxon>
        <taxon>Alticini</taxon>
        <taxon>Psylliodes</taxon>
    </lineage>
</organism>
<proteinExistence type="inferred from homology"/>
<name>A0A9P0CIE3_9CUCU</name>
<accession>A0A9P0CIE3</accession>
<dbReference type="GO" id="GO:0005576">
    <property type="term" value="C:extracellular region"/>
    <property type="evidence" value="ECO:0007669"/>
    <property type="project" value="UniProtKB-SubCell"/>
</dbReference>
<comment type="similarity">
    <text evidence="2">Belongs to the PBP/GOBP family.</text>
</comment>
<dbReference type="Pfam" id="PF01395">
    <property type="entry name" value="PBP_GOBP"/>
    <property type="match status" value="1"/>
</dbReference>
<dbReference type="SUPFAM" id="SSF47565">
    <property type="entry name" value="Insect pheromone/odorant-binding proteins"/>
    <property type="match status" value="1"/>
</dbReference>
<evidence type="ECO:0000313" key="5">
    <source>
        <dbReference type="Proteomes" id="UP001153636"/>
    </source>
</evidence>